<evidence type="ECO:0000313" key="1">
    <source>
        <dbReference type="EMBL" id="GIX86778.1"/>
    </source>
</evidence>
<keyword evidence="2" id="KW-1185">Reference proteome</keyword>
<protein>
    <submittedName>
        <fullName evidence="1">Uncharacterized protein</fullName>
    </submittedName>
</protein>
<reference evidence="1 2" key="1">
    <citation type="submission" date="2021-06" db="EMBL/GenBank/DDBJ databases">
        <title>Caerostris extrusa draft genome.</title>
        <authorList>
            <person name="Kono N."/>
            <person name="Arakawa K."/>
        </authorList>
    </citation>
    <scope>NUCLEOTIDE SEQUENCE [LARGE SCALE GENOMIC DNA]</scope>
</reference>
<name>A0AAV4NSR1_CAEEX</name>
<gene>
    <name evidence="1" type="ORF">CEXT_106441</name>
</gene>
<accession>A0AAV4NSR1</accession>
<sequence length="164" mass="18108">MPAILSLSIRHYAGHSKPGHPKRLRLIVYHYAQSRYVACTLHFVGQDGVPVSYDQTTTFETEAGEELEILTVQAEKEDFSKDMQEGKVFEGKGIIPGGGNLKIGKVVYGGKADSGLKEKLKSVNISLDEKSVKGPKSFAGQSVKHIIKNVFEEVHYRGRQSSFV</sequence>
<dbReference type="Proteomes" id="UP001054945">
    <property type="component" value="Unassembled WGS sequence"/>
</dbReference>
<evidence type="ECO:0000313" key="2">
    <source>
        <dbReference type="Proteomes" id="UP001054945"/>
    </source>
</evidence>
<comment type="caution">
    <text evidence="1">The sequence shown here is derived from an EMBL/GenBank/DDBJ whole genome shotgun (WGS) entry which is preliminary data.</text>
</comment>
<dbReference type="EMBL" id="BPLR01003616">
    <property type="protein sequence ID" value="GIX86778.1"/>
    <property type="molecule type" value="Genomic_DNA"/>
</dbReference>
<dbReference type="AlphaFoldDB" id="A0AAV4NSR1"/>
<proteinExistence type="predicted"/>
<organism evidence="1 2">
    <name type="scientific">Caerostris extrusa</name>
    <name type="common">Bark spider</name>
    <name type="synonym">Caerostris bankana</name>
    <dbReference type="NCBI Taxonomy" id="172846"/>
    <lineage>
        <taxon>Eukaryota</taxon>
        <taxon>Metazoa</taxon>
        <taxon>Ecdysozoa</taxon>
        <taxon>Arthropoda</taxon>
        <taxon>Chelicerata</taxon>
        <taxon>Arachnida</taxon>
        <taxon>Araneae</taxon>
        <taxon>Araneomorphae</taxon>
        <taxon>Entelegynae</taxon>
        <taxon>Araneoidea</taxon>
        <taxon>Araneidae</taxon>
        <taxon>Caerostris</taxon>
    </lineage>
</organism>